<dbReference type="Pfam" id="PF01120">
    <property type="entry name" value="Alpha_L_fucos"/>
    <property type="match status" value="1"/>
</dbReference>
<comment type="similarity">
    <text evidence="1">Belongs to the glycosyl hydrolase 29 family.</text>
</comment>
<evidence type="ECO:0000313" key="8">
    <source>
        <dbReference type="Proteomes" id="UP001324993"/>
    </source>
</evidence>
<reference evidence="7 8" key="1">
    <citation type="submission" date="2023-11" db="EMBL/GenBank/DDBJ databases">
        <title>Coraliomargarita sp. nov., isolated from marine algae.</title>
        <authorList>
            <person name="Lee J.K."/>
            <person name="Baek J.H."/>
            <person name="Kim J.M."/>
            <person name="Choi D.G."/>
            <person name="Jeon C.O."/>
        </authorList>
    </citation>
    <scope>NUCLEOTIDE SEQUENCE [LARGE SCALE GENOMIC DNA]</scope>
    <source>
        <strain evidence="7 8">J2-16</strain>
    </source>
</reference>
<keyword evidence="8" id="KW-1185">Reference proteome</keyword>
<protein>
    <recommendedName>
        <fullName evidence="2">alpha-L-fucosidase</fullName>
        <ecNumber evidence="2">3.2.1.51</ecNumber>
    </recommendedName>
</protein>
<keyword evidence="3" id="KW-0732">Signal</keyword>
<dbReference type="PANTHER" id="PTHR10030:SF37">
    <property type="entry name" value="ALPHA-L-FUCOSIDASE-RELATED"/>
    <property type="match status" value="1"/>
</dbReference>
<evidence type="ECO:0000256" key="3">
    <source>
        <dbReference type="ARBA" id="ARBA00022729"/>
    </source>
</evidence>
<evidence type="ECO:0000256" key="5">
    <source>
        <dbReference type="ARBA" id="ARBA00023295"/>
    </source>
</evidence>
<dbReference type="InterPro" id="IPR000933">
    <property type="entry name" value="Glyco_hydro_29"/>
</dbReference>
<evidence type="ECO:0000313" key="7">
    <source>
        <dbReference type="EMBL" id="WPJ95052.1"/>
    </source>
</evidence>
<dbReference type="SUPFAM" id="SSF51445">
    <property type="entry name" value="(Trans)glycosidases"/>
    <property type="match status" value="1"/>
</dbReference>
<dbReference type="EC" id="3.2.1.51" evidence="2"/>
<dbReference type="Gene3D" id="3.20.20.80">
    <property type="entry name" value="Glycosidases"/>
    <property type="match status" value="1"/>
</dbReference>
<evidence type="ECO:0000256" key="2">
    <source>
        <dbReference type="ARBA" id="ARBA00012662"/>
    </source>
</evidence>
<dbReference type="InterPro" id="IPR057739">
    <property type="entry name" value="Glyco_hydro_29_N"/>
</dbReference>
<evidence type="ECO:0000256" key="4">
    <source>
        <dbReference type="ARBA" id="ARBA00022801"/>
    </source>
</evidence>
<dbReference type="PANTHER" id="PTHR10030">
    <property type="entry name" value="ALPHA-L-FUCOSIDASE"/>
    <property type="match status" value="1"/>
</dbReference>
<dbReference type="Proteomes" id="UP001324993">
    <property type="component" value="Chromosome"/>
</dbReference>
<evidence type="ECO:0000259" key="6">
    <source>
        <dbReference type="Pfam" id="PF01120"/>
    </source>
</evidence>
<sequence length="448" mass="50510">MRPSYMQTKPSIDPELKLRSERVAEWYAPSRFGLFYHWGMFTGDGDSGANESNRPLYYDSIEAMEADAGDPDEVAKRLVKTATKTGAKYIIYTVFHTCDRFAIMYPTALDAFVYRSSVDYVGALIQEARKCDVKVILYLPGADPMHHIHSKGGPWLNEGVRDKASYAQMLEDVVTELWQLHGDAIAGFWLDGMMPETLKLPAYIHSLSQHLIVTINNEVLHNISETDMGTTEFLTGPCDPPYNRPSGLIKAHPKFGHILPPKRDYNEDIPTCNGWWHQRNAPFQDKISALPYPKEPHFWVKEMVSSLGQRGIWNYVMGIGPLITGEVPPAYQEMMDAMQRFMSWGSESIYDTVGGEISGFQPGWWNNGSFGSVTVSTKDPRISYLHITTAPSTSILRVPHNGVEVASVTDLRTKRELKFKALGCLDVEDIDWSEFDEFGHIVLKVVCS</sequence>
<dbReference type="SMART" id="SM00812">
    <property type="entry name" value="Alpha_L_fucos"/>
    <property type="match status" value="1"/>
</dbReference>
<dbReference type="EMBL" id="CP138858">
    <property type="protein sequence ID" value="WPJ95052.1"/>
    <property type="molecule type" value="Genomic_DNA"/>
</dbReference>
<dbReference type="InterPro" id="IPR017853">
    <property type="entry name" value="GH"/>
</dbReference>
<dbReference type="RefSeq" id="WP_319831954.1">
    <property type="nucleotide sequence ID" value="NZ_CP138858.1"/>
</dbReference>
<accession>A0ABZ0RHR0</accession>
<proteinExistence type="inferred from homology"/>
<keyword evidence="4" id="KW-0378">Hydrolase</keyword>
<name>A0ABZ0RHR0_9BACT</name>
<organism evidence="7 8">
    <name type="scientific">Coraliomargarita algicola</name>
    <dbReference type="NCBI Taxonomy" id="3092156"/>
    <lineage>
        <taxon>Bacteria</taxon>
        <taxon>Pseudomonadati</taxon>
        <taxon>Verrucomicrobiota</taxon>
        <taxon>Opitutia</taxon>
        <taxon>Puniceicoccales</taxon>
        <taxon>Coraliomargaritaceae</taxon>
        <taxon>Coraliomargarita</taxon>
    </lineage>
</organism>
<feature type="domain" description="Glycoside hydrolase family 29 N-terminal" evidence="6">
    <location>
        <begin position="17"/>
        <end position="343"/>
    </location>
</feature>
<keyword evidence="5" id="KW-0326">Glycosidase</keyword>
<gene>
    <name evidence="7" type="ORF">SH580_16615</name>
</gene>
<evidence type="ECO:0000256" key="1">
    <source>
        <dbReference type="ARBA" id="ARBA00007951"/>
    </source>
</evidence>